<proteinExistence type="predicted"/>
<dbReference type="STRING" id="39490.ERS852448_02142"/>
<evidence type="ECO:0000259" key="2">
    <source>
        <dbReference type="Pfam" id="PF23343"/>
    </source>
</evidence>
<accession>A0A173UPK3</accession>
<dbReference type="EMBL" id="CYYA01000015">
    <property type="protein sequence ID" value="CUN16087.1"/>
    <property type="molecule type" value="Genomic_DNA"/>
</dbReference>
<evidence type="ECO:0000313" key="3">
    <source>
        <dbReference type="EMBL" id="CUN16087.1"/>
    </source>
</evidence>
<reference evidence="3 4" key="1">
    <citation type="submission" date="2015-09" db="EMBL/GenBank/DDBJ databases">
        <authorList>
            <consortium name="Pathogen Informatics"/>
        </authorList>
    </citation>
    <scope>NUCLEOTIDE SEQUENCE [LARGE SCALE GENOMIC DNA]</scope>
    <source>
        <strain evidence="3 4">2789STDY5608891</strain>
    </source>
</reference>
<dbReference type="InterPro" id="IPR056906">
    <property type="entry name" value="ORF2/G2P_dom"/>
</dbReference>
<gene>
    <name evidence="3" type="ORF">ERS852448_02142</name>
</gene>
<feature type="domain" description="Replication-associated protein ORF2/G2P" evidence="2">
    <location>
        <begin position="53"/>
        <end position="156"/>
    </location>
</feature>
<dbReference type="AlphaFoldDB" id="A0A173UPK3"/>
<dbReference type="Proteomes" id="UP000095492">
    <property type="component" value="Unassembled WGS sequence"/>
</dbReference>
<organism evidence="3 4">
    <name type="scientific">Eubacterium ramulus</name>
    <dbReference type="NCBI Taxonomy" id="39490"/>
    <lineage>
        <taxon>Bacteria</taxon>
        <taxon>Bacillati</taxon>
        <taxon>Bacillota</taxon>
        <taxon>Clostridia</taxon>
        <taxon>Eubacteriales</taxon>
        <taxon>Eubacteriaceae</taxon>
        <taxon>Eubacterium</taxon>
    </lineage>
</organism>
<feature type="region of interest" description="Disordered" evidence="1">
    <location>
        <begin position="1"/>
        <end position="23"/>
    </location>
</feature>
<evidence type="ECO:0000256" key="1">
    <source>
        <dbReference type="SAM" id="MobiDB-lite"/>
    </source>
</evidence>
<evidence type="ECO:0000313" key="4">
    <source>
        <dbReference type="Proteomes" id="UP000095492"/>
    </source>
</evidence>
<sequence length="244" mass="29057">MEEFHDGRYGAPGEKRQKRVKPTQEQIRIVNAQNKAKRCRQKMLAYFKRGDILATWTYEVENRPPTMQDALKDFQKAMRYVRREYKKRGYEVFWIRNIEKGTKGAWHIHLVINEIGDTVSIIQKAWTKGGTWSIEIKHSKNYDEDFTKLANYMTKDEHTTEKKIDGTRGKPRIAEANYNTSRNMPLPEPKVDKLHRWKAEPKPKKGYYIARIHEGINPVTGYKYRRYTMIRLIPEKVRRGVKRE</sequence>
<protein>
    <recommendedName>
        <fullName evidence="2">Replication-associated protein ORF2/G2P domain-containing protein</fullName>
    </recommendedName>
</protein>
<dbReference type="Pfam" id="PF23343">
    <property type="entry name" value="REP_ORF2-G2P"/>
    <property type="match status" value="1"/>
</dbReference>
<name>A0A173UPK3_EUBRA</name>